<keyword evidence="4" id="KW-0963">Cytoplasm</keyword>
<evidence type="ECO:0000256" key="1">
    <source>
        <dbReference type="ARBA" id="ARBA00009732"/>
    </source>
</evidence>
<dbReference type="SUPFAM" id="SSF52402">
    <property type="entry name" value="Adenine nucleotide alpha hydrolases-like"/>
    <property type="match status" value="1"/>
</dbReference>
<dbReference type="PANTHER" id="PTHR46509">
    <property type="entry name" value="PHOSPHOADENOSINE PHOSPHOSULFATE REDUCTASE"/>
    <property type="match status" value="1"/>
</dbReference>
<dbReference type="InterPro" id="IPR002500">
    <property type="entry name" value="PAPS_reduct_dom"/>
</dbReference>
<evidence type="ECO:0000313" key="6">
    <source>
        <dbReference type="EMBL" id="QUD88744.1"/>
    </source>
</evidence>
<dbReference type="KEGG" id="caul:KCG34_02325"/>
<dbReference type="NCBIfam" id="TIGR00434">
    <property type="entry name" value="cysH"/>
    <property type="match status" value="1"/>
</dbReference>
<evidence type="ECO:0000313" key="7">
    <source>
        <dbReference type="Proteomes" id="UP000676409"/>
    </source>
</evidence>
<dbReference type="GO" id="GO:0019379">
    <property type="term" value="P:sulfate assimilation, phosphoadenylyl sulfate reduction by phosphoadenylyl-sulfate reductase (thioredoxin)"/>
    <property type="evidence" value="ECO:0007669"/>
    <property type="project" value="UniProtKB-UniRule"/>
</dbReference>
<dbReference type="AlphaFoldDB" id="A0A975G0W7"/>
<keyword evidence="4" id="KW-0479">Metal-binding</keyword>
<dbReference type="GO" id="GO:0046872">
    <property type="term" value="F:metal ion binding"/>
    <property type="evidence" value="ECO:0007669"/>
    <property type="project" value="UniProtKB-KW"/>
</dbReference>
<feature type="binding site" evidence="4">
    <location>
        <position position="120"/>
    </location>
    <ligand>
        <name>[4Fe-4S] cluster</name>
        <dbReference type="ChEBI" id="CHEBI:49883"/>
    </ligand>
</feature>
<evidence type="ECO:0000259" key="5">
    <source>
        <dbReference type="Pfam" id="PF01507"/>
    </source>
</evidence>
<feature type="binding site" evidence="4">
    <location>
        <position position="201"/>
    </location>
    <ligand>
        <name>[4Fe-4S] cluster</name>
        <dbReference type="ChEBI" id="CHEBI:49883"/>
    </ligand>
</feature>
<feature type="binding site" evidence="4">
    <location>
        <position position="204"/>
    </location>
    <ligand>
        <name>[4Fe-4S] cluster</name>
        <dbReference type="ChEBI" id="CHEBI:49883"/>
    </ligand>
</feature>
<gene>
    <name evidence="4" type="primary">cysH</name>
    <name evidence="6" type="ORF">KCG34_02325</name>
</gene>
<reference evidence="6" key="1">
    <citation type="submission" date="2021-04" db="EMBL/GenBank/DDBJ databases">
        <title>The complete genome sequence of Caulobacter sp. S6.</title>
        <authorList>
            <person name="Tang Y."/>
            <person name="Ouyang W."/>
            <person name="Liu Q."/>
            <person name="Huang B."/>
            <person name="Guo Z."/>
            <person name="Lei P."/>
        </authorList>
    </citation>
    <scope>NUCLEOTIDE SEQUENCE</scope>
    <source>
        <strain evidence="6">S6</strain>
    </source>
</reference>
<feature type="domain" description="Phosphoadenosine phosphosulphate reductase" evidence="5">
    <location>
        <begin position="39"/>
        <end position="207"/>
    </location>
</feature>
<dbReference type="GO" id="GO:0043866">
    <property type="term" value="F:adenylyl-sulfate reductase (thioredoxin) activity"/>
    <property type="evidence" value="ECO:0007669"/>
    <property type="project" value="UniProtKB-EC"/>
</dbReference>
<evidence type="ECO:0000256" key="4">
    <source>
        <dbReference type="HAMAP-Rule" id="MF_00063"/>
    </source>
</evidence>
<organism evidence="6 7">
    <name type="scientific">Phenylobacterium montanum</name>
    <dbReference type="NCBI Taxonomy" id="2823693"/>
    <lineage>
        <taxon>Bacteria</taxon>
        <taxon>Pseudomonadati</taxon>
        <taxon>Pseudomonadota</taxon>
        <taxon>Alphaproteobacteria</taxon>
        <taxon>Caulobacterales</taxon>
        <taxon>Caulobacteraceae</taxon>
        <taxon>Phenylobacterium</taxon>
    </lineage>
</organism>
<protein>
    <recommendedName>
        <fullName evidence="4">Adenosine 5'-phosphosulfate reductase</fullName>
        <shortName evidence="4">APS reductase</shortName>
        <ecNumber evidence="4">1.8.4.10</ecNumber>
    </recommendedName>
    <alternativeName>
        <fullName evidence="4">5'-adenylylsulfate reductase</fullName>
    </alternativeName>
    <alternativeName>
        <fullName evidence="4">Thioredoxin-dependent 5'-adenylylsulfate reductase</fullName>
    </alternativeName>
</protein>
<name>A0A975G0W7_9CAUL</name>
<dbReference type="InterPro" id="IPR014729">
    <property type="entry name" value="Rossmann-like_a/b/a_fold"/>
</dbReference>
<keyword evidence="7" id="KW-1185">Reference proteome</keyword>
<dbReference type="GO" id="GO:0070814">
    <property type="term" value="P:hydrogen sulfide biosynthetic process"/>
    <property type="evidence" value="ECO:0007669"/>
    <property type="project" value="UniProtKB-UniRule"/>
</dbReference>
<dbReference type="GO" id="GO:0005737">
    <property type="term" value="C:cytoplasm"/>
    <property type="evidence" value="ECO:0007669"/>
    <property type="project" value="UniProtKB-SubCell"/>
</dbReference>
<dbReference type="Pfam" id="PF01507">
    <property type="entry name" value="PAPS_reduct"/>
    <property type="match status" value="1"/>
</dbReference>
<comment type="cofactor">
    <cofactor evidence="4">
        <name>[4Fe-4S] cluster</name>
        <dbReference type="ChEBI" id="CHEBI:49883"/>
    </cofactor>
    <text evidence="4">Binds 1 [4Fe-4S] cluster per subunit.</text>
</comment>
<keyword evidence="2 4" id="KW-0560">Oxidoreductase</keyword>
<keyword evidence="4" id="KW-0411">Iron-sulfur</keyword>
<proteinExistence type="inferred from homology"/>
<comment type="function">
    <text evidence="4">Catalyzes the formation of sulfite from adenosine 5'-phosphosulfate (APS) using thioredoxin as an electron donor.</text>
</comment>
<dbReference type="GO" id="GO:0004604">
    <property type="term" value="F:phosphoadenylyl-sulfate reductase (thioredoxin) activity"/>
    <property type="evidence" value="ECO:0007669"/>
    <property type="project" value="UniProtKB-UniRule"/>
</dbReference>
<dbReference type="HAMAP" id="MF_00063">
    <property type="entry name" value="CysH"/>
    <property type="match status" value="1"/>
</dbReference>
<dbReference type="InterPro" id="IPR004511">
    <property type="entry name" value="PAPS/APS_Rdtase"/>
</dbReference>
<feature type="binding site" evidence="4">
    <location>
        <position position="121"/>
    </location>
    <ligand>
        <name>[4Fe-4S] cluster</name>
        <dbReference type="ChEBI" id="CHEBI:49883"/>
    </ligand>
</feature>
<dbReference type="GO" id="GO:0051539">
    <property type="term" value="F:4 iron, 4 sulfur cluster binding"/>
    <property type="evidence" value="ECO:0007669"/>
    <property type="project" value="UniProtKB-UniRule"/>
</dbReference>
<comment type="pathway">
    <text evidence="3 4">Sulfur metabolism; hydrogen sulfide biosynthesis; sulfite from sulfate.</text>
</comment>
<dbReference type="EMBL" id="CP073078">
    <property type="protein sequence ID" value="QUD88744.1"/>
    <property type="molecule type" value="Genomic_DNA"/>
</dbReference>
<accession>A0A975G0W7</accession>
<dbReference type="Proteomes" id="UP000676409">
    <property type="component" value="Chromosome"/>
</dbReference>
<keyword evidence="4" id="KW-0408">Iron</keyword>
<dbReference type="PANTHER" id="PTHR46509:SF1">
    <property type="entry name" value="PHOSPHOADENOSINE PHOSPHOSULFATE REDUCTASE"/>
    <property type="match status" value="1"/>
</dbReference>
<sequence>MAYEVCEAADEVGELNARLRDATPQEILRVAIERHGGKIALVSSFGSESAVLLHMAAQIDPDIAVIFLDTGMLFGQTLDYRKQLAQRLGLTGVRDERPQFQDLAVHDPNADLWKSDTDACCHIRKVLPLDRALKGFDGWITGRKRFQGGDRIRLQVVERGEGKLKFNPLANWTKADIDAYVAEHDLPAHPLVAFGYPSIGCWPCTRPVEEGQDERSGRWAGSEKTECGIHTPRASSIVEVGGDI</sequence>
<comment type="subcellular location">
    <subcellularLocation>
        <location evidence="4">Cytoplasm</location>
    </subcellularLocation>
</comment>
<dbReference type="Gene3D" id="3.40.50.620">
    <property type="entry name" value="HUPs"/>
    <property type="match status" value="1"/>
</dbReference>
<comment type="similarity">
    <text evidence="1 4">Belongs to the PAPS reductase family. CysH subfamily.</text>
</comment>
<evidence type="ECO:0000256" key="2">
    <source>
        <dbReference type="ARBA" id="ARBA00023002"/>
    </source>
</evidence>
<dbReference type="NCBIfam" id="NF002537">
    <property type="entry name" value="PRK02090.1"/>
    <property type="match status" value="1"/>
</dbReference>
<feature type="active site" description="Nucleophile; cysteine thiosulfonate intermediate" evidence="4">
    <location>
        <position position="227"/>
    </location>
</feature>
<comment type="catalytic activity">
    <reaction evidence="4">
        <text>[thioredoxin]-disulfide + sulfite + AMP + 2 H(+) = adenosine 5'-phosphosulfate + [thioredoxin]-dithiol</text>
        <dbReference type="Rhea" id="RHEA:21976"/>
        <dbReference type="Rhea" id="RHEA-COMP:10698"/>
        <dbReference type="Rhea" id="RHEA-COMP:10700"/>
        <dbReference type="ChEBI" id="CHEBI:15378"/>
        <dbReference type="ChEBI" id="CHEBI:17359"/>
        <dbReference type="ChEBI" id="CHEBI:29950"/>
        <dbReference type="ChEBI" id="CHEBI:50058"/>
        <dbReference type="ChEBI" id="CHEBI:58243"/>
        <dbReference type="ChEBI" id="CHEBI:456215"/>
        <dbReference type="EC" id="1.8.4.10"/>
    </reaction>
</comment>
<dbReference type="CDD" id="cd23945">
    <property type="entry name" value="PAPS_reductase"/>
    <property type="match status" value="1"/>
</dbReference>
<evidence type="ECO:0000256" key="3">
    <source>
        <dbReference type="ARBA" id="ARBA00024327"/>
    </source>
</evidence>
<dbReference type="EC" id="1.8.4.10" evidence="4"/>
<dbReference type="RefSeq" id="WP_211938794.1">
    <property type="nucleotide sequence ID" value="NZ_CP073078.1"/>
</dbReference>
<dbReference type="PIRSF" id="PIRSF000857">
    <property type="entry name" value="PAPS_reductase"/>
    <property type="match status" value="1"/>
</dbReference>